<dbReference type="EMBL" id="BSYA01000008">
    <property type="protein sequence ID" value="GMG24078.1"/>
    <property type="molecule type" value="Genomic_DNA"/>
</dbReference>
<organism evidence="1 2">
    <name type="scientific">Aspergillus oryzae</name>
    <name type="common">Yellow koji mold</name>
    <dbReference type="NCBI Taxonomy" id="5062"/>
    <lineage>
        <taxon>Eukaryota</taxon>
        <taxon>Fungi</taxon>
        <taxon>Dikarya</taxon>
        <taxon>Ascomycota</taxon>
        <taxon>Pezizomycotina</taxon>
        <taxon>Eurotiomycetes</taxon>
        <taxon>Eurotiomycetidae</taxon>
        <taxon>Eurotiales</taxon>
        <taxon>Aspergillaceae</taxon>
        <taxon>Aspergillus</taxon>
        <taxon>Aspergillus subgen. Circumdati</taxon>
    </lineage>
</organism>
<protein>
    <submittedName>
        <fullName evidence="1">Unnamed protein product</fullName>
    </submittedName>
</protein>
<reference evidence="1" key="1">
    <citation type="submission" date="2023-04" db="EMBL/GenBank/DDBJ databases">
        <title>Aspergillus oryzae NBRC 4228.</title>
        <authorList>
            <person name="Ichikawa N."/>
            <person name="Sato H."/>
            <person name="Tonouchi N."/>
        </authorList>
    </citation>
    <scope>NUCLEOTIDE SEQUENCE</scope>
    <source>
        <strain evidence="1">NBRC 4228</strain>
    </source>
</reference>
<dbReference type="Proteomes" id="UP001165205">
    <property type="component" value="Unassembled WGS sequence"/>
</dbReference>
<evidence type="ECO:0000313" key="2">
    <source>
        <dbReference type="Proteomes" id="UP001165205"/>
    </source>
</evidence>
<dbReference type="AlphaFoldDB" id="A0AAN5BTH2"/>
<accession>A0AAN5BTH2</accession>
<evidence type="ECO:0000313" key="1">
    <source>
        <dbReference type="EMBL" id="GMG24078.1"/>
    </source>
</evidence>
<sequence>MSVAVQTLVQPDIQYHPDYEKYTARKARRQATEQLSKTLPDGFPQKLDSPLVWEGKDVEKRDDWIYRLNDAHREEIDAALKSFQGIPYRSHLIQ</sequence>
<comment type="caution">
    <text evidence="1">The sequence shown here is derived from an EMBL/GenBank/DDBJ whole genome shotgun (WGS) entry which is preliminary data.</text>
</comment>
<proteinExistence type="predicted"/>
<gene>
    <name evidence="1" type="ORF">Aory04_000139500</name>
</gene>
<name>A0AAN5BTH2_ASPOZ</name>